<evidence type="ECO:0000313" key="2">
    <source>
        <dbReference type="Proteomes" id="UP001272052"/>
    </source>
</evidence>
<dbReference type="RefSeq" id="WP_318785662.1">
    <property type="nucleotide sequence ID" value="NZ_JAWDKC010000013.1"/>
</dbReference>
<evidence type="ECO:0008006" key="3">
    <source>
        <dbReference type="Google" id="ProtNLM"/>
    </source>
</evidence>
<keyword evidence="2" id="KW-1185">Reference proteome</keyword>
<dbReference type="EMBL" id="JAWDKC010000013">
    <property type="protein sequence ID" value="MDV0445244.1"/>
    <property type="molecule type" value="Genomic_DNA"/>
</dbReference>
<organism evidence="1 2">
    <name type="scientific">Methanimicrococcus hacksteinii</name>
    <dbReference type="NCBI Taxonomy" id="3028293"/>
    <lineage>
        <taxon>Archaea</taxon>
        <taxon>Methanobacteriati</taxon>
        <taxon>Methanobacteriota</taxon>
        <taxon>Stenosarchaea group</taxon>
        <taxon>Methanomicrobia</taxon>
        <taxon>Methanosarcinales</taxon>
        <taxon>Methanosarcinaceae</taxon>
        <taxon>Methanimicrococcus</taxon>
    </lineage>
</organism>
<reference evidence="1 2" key="1">
    <citation type="submission" date="2023-06" db="EMBL/GenBank/DDBJ databases">
        <title>Genome sequence of Methanimicrococcus sp. At1.</title>
        <authorList>
            <person name="Protasov E."/>
            <person name="Platt K."/>
            <person name="Poehlein A."/>
            <person name="Daniel R."/>
            <person name="Brune A."/>
        </authorList>
    </citation>
    <scope>NUCLEOTIDE SEQUENCE [LARGE SCALE GENOMIC DNA]</scope>
    <source>
        <strain evidence="1 2">At1</strain>
    </source>
</reference>
<evidence type="ECO:0000313" key="1">
    <source>
        <dbReference type="EMBL" id="MDV0445244.1"/>
    </source>
</evidence>
<name>A0ABU3VPA0_9EURY</name>
<comment type="caution">
    <text evidence="1">The sequence shown here is derived from an EMBL/GenBank/DDBJ whole genome shotgun (WGS) entry which is preliminary data.</text>
</comment>
<proteinExistence type="predicted"/>
<gene>
    <name evidence="1" type="ORF">MmiAt1_08080</name>
</gene>
<dbReference type="Proteomes" id="UP001272052">
    <property type="component" value="Unassembled WGS sequence"/>
</dbReference>
<sequence>MFSGCLGDKIVGTWNGEKTSATITFDKDGSFTAKLGLEIKGTWEKTDGDYTLYVQGVKVGSAAFEGKVLRVTLGSGLLNISDTFTKA</sequence>
<protein>
    <recommendedName>
        <fullName evidence="3">DUF5640 domain-containing protein</fullName>
    </recommendedName>
</protein>
<accession>A0ABU3VPA0</accession>